<keyword evidence="4" id="KW-1185">Reference proteome</keyword>
<dbReference type="Pfam" id="PF02746">
    <property type="entry name" value="MR_MLE_N"/>
    <property type="match status" value="1"/>
</dbReference>
<dbReference type="Proteomes" id="UP000194151">
    <property type="component" value="Chromosome"/>
</dbReference>
<dbReference type="SFLD" id="SFLDS00001">
    <property type="entry name" value="Enolase"/>
    <property type="match status" value="1"/>
</dbReference>
<evidence type="ECO:0000259" key="2">
    <source>
        <dbReference type="SMART" id="SM00922"/>
    </source>
</evidence>
<evidence type="ECO:0000313" key="3">
    <source>
        <dbReference type="EMBL" id="ARP83917.1"/>
    </source>
</evidence>
<dbReference type="SFLD" id="SFLDG00179">
    <property type="entry name" value="mandelate_racemase"/>
    <property type="match status" value="1"/>
</dbReference>
<dbReference type="KEGG" id="bgv:CAL12_25955"/>
<dbReference type="CDD" id="cd03316">
    <property type="entry name" value="MR_like"/>
    <property type="match status" value="1"/>
</dbReference>
<reference evidence="3 4" key="1">
    <citation type="submission" date="2017-05" db="EMBL/GenBank/DDBJ databases">
        <title>Complete and WGS of Bordetella genogroups.</title>
        <authorList>
            <person name="Spilker T."/>
            <person name="LiPuma J."/>
        </authorList>
    </citation>
    <scope>NUCLEOTIDE SEQUENCE [LARGE SCALE GENOMIC DNA]</scope>
    <source>
        <strain evidence="3 4">AU19157</strain>
    </source>
</reference>
<accession>A0A1W6YS71</accession>
<dbReference type="RefSeq" id="WP_086067241.1">
    <property type="nucleotide sequence ID" value="NZ_CP021108.1"/>
</dbReference>
<dbReference type="SMART" id="SM00922">
    <property type="entry name" value="MR_MLE"/>
    <property type="match status" value="1"/>
</dbReference>
<dbReference type="PANTHER" id="PTHR48080:SF2">
    <property type="entry name" value="D-GALACTONATE DEHYDRATASE"/>
    <property type="match status" value="1"/>
</dbReference>
<dbReference type="GO" id="GO:0016829">
    <property type="term" value="F:lyase activity"/>
    <property type="evidence" value="ECO:0007669"/>
    <property type="project" value="UniProtKB-KW"/>
</dbReference>
<dbReference type="AlphaFoldDB" id="A0A1W6YS71"/>
<feature type="domain" description="Mandelate racemase/muconate lactonizing enzyme C-terminal" evidence="2">
    <location>
        <begin position="137"/>
        <end position="254"/>
    </location>
</feature>
<dbReference type="EMBL" id="CP021108">
    <property type="protein sequence ID" value="ARP83917.1"/>
    <property type="molecule type" value="Genomic_DNA"/>
</dbReference>
<dbReference type="InterPro" id="IPR036849">
    <property type="entry name" value="Enolase-like_C_sf"/>
</dbReference>
<proteinExistence type="predicted"/>
<protein>
    <submittedName>
        <fullName evidence="3">Epimerase</fullName>
    </submittedName>
</protein>
<dbReference type="STRING" id="1416806.CAL12_25955"/>
<evidence type="ECO:0000256" key="1">
    <source>
        <dbReference type="ARBA" id="ARBA00023239"/>
    </source>
</evidence>
<dbReference type="InterPro" id="IPR029017">
    <property type="entry name" value="Enolase-like_N"/>
</dbReference>
<gene>
    <name evidence="3" type="ORF">CAL12_25955</name>
</gene>
<dbReference type="PANTHER" id="PTHR48080">
    <property type="entry name" value="D-GALACTONATE DEHYDRATASE-RELATED"/>
    <property type="match status" value="1"/>
</dbReference>
<dbReference type="Gene3D" id="3.20.20.120">
    <property type="entry name" value="Enolase-like C-terminal domain"/>
    <property type="match status" value="1"/>
</dbReference>
<name>A0A1W6YS71_9BORD</name>
<dbReference type="Gene3D" id="3.30.390.10">
    <property type="entry name" value="Enolase-like, N-terminal domain"/>
    <property type="match status" value="1"/>
</dbReference>
<sequence>MKVREVRVYVIHTARLHPVVVEVETDEGIIGIGEAGIAYGLGQTAAAGMVKDIAERILIGKDPFRIEALWSEMYDHTFWAKGNGGAIVYGAISAIETALWDIKGKALNVPVYEMLGGKIREDVRLYSNGWGQPHREVKPFADAAEKAVSEGFDALKCYPFAYRDPDPRATSRHPSMRSLDKDILNLAYDKLKAARQAVGPNVDIMLDLSGGLSCDETIRFCRRAEELDIFFIEEPCDPFDVGALKKISDHVRIPVAAGERVYTRYGFRPMLEAHAVDVIQPDIALTGGIMEAKKIAAMAEAYDVRVQPHVCGSPLSTAIALHLDACIPNFAIQEIYPYWQTMPGYIEILDEPPEARIKGGRLAISDKPGWGVNLRTDAIKSFLAHTVTAA</sequence>
<dbReference type="InterPro" id="IPR029065">
    <property type="entry name" value="Enolase_C-like"/>
</dbReference>
<dbReference type="InterPro" id="IPR013342">
    <property type="entry name" value="Mandelate_racemase_C"/>
</dbReference>
<dbReference type="OrthoDB" id="103536at2"/>
<dbReference type="InterPro" id="IPR013341">
    <property type="entry name" value="Mandelate_racemase_N_dom"/>
</dbReference>
<dbReference type="SUPFAM" id="SSF54826">
    <property type="entry name" value="Enolase N-terminal domain-like"/>
    <property type="match status" value="1"/>
</dbReference>
<evidence type="ECO:0000313" key="4">
    <source>
        <dbReference type="Proteomes" id="UP000194151"/>
    </source>
</evidence>
<keyword evidence="1" id="KW-0456">Lyase</keyword>
<dbReference type="InterPro" id="IPR034593">
    <property type="entry name" value="DgoD-like"/>
</dbReference>
<dbReference type="SUPFAM" id="SSF51604">
    <property type="entry name" value="Enolase C-terminal domain-like"/>
    <property type="match status" value="1"/>
</dbReference>
<dbReference type="Pfam" id="PF13378">
    <property type="entry name" value="MR_MLE_C"/>
    <property type="match status" value="1"/>
</dbReference>
<organism evidence="3 4">
    <name type="scientific">Bordetella genomosp. 8</name>
    <dbReference type="NCBI Taxonomy" id="1416806"/>
    <lineage>
        <taxon>Bacteria</taxon>
        <taxon>Pseudomonadati</taxon>
        <taxon>Pseudomonadota</taxon>
        <taxon>Betaproteobacteria</taxon>
        <taxon>Burkholderiales</taxon>
        <taxon>Alcaligenaceae</taxon>
        <taxon>Bordetella</taxon>
    </lineage>
</organism>